<evidence type="ECO:0000313" key="2">
    <source>
        <dbReference type="Proteomes" id="UP001187531"/>
    </source>
</evidence>
<dbReference type="Proteomes" id="UP001187531">
    <property type="component" value="Unassembled WGS sequence"/>
</dbReference>
<dbReference type="EMBL" id="JAVRJZ010005869">
    <property type="protein sequence ID" value="KAK2701326.1"/>
    <property type="molecule type" value="Genomic_DNA"/>
</dbReference>
<comment type="caution">
    <text evidence="1">The sequence shown here is derived from an EMBL/GenBank/DDBJ whole genome shotgun (WGS) entry which is preliminary data.</text>
</comment>
<gene>
    <name evidence="1" type="ORF">QYM36_020023</name>
</gene>
<proteinExistence type="predicted"/>
<sequence length="160" mass="18294">MQEGEILGTEDYMGTITFTGLAIGVDTFNKAGTFLDIFRYIMAILKNGSMKYDKRMEKPTQKDWNNDDIILADNILNICFSSDFSSSWFVTTDTTSIATETTPTDKATTTFRPPGDINYQLPRHFLPILYTLRLFPIKEEEIPHIRTFLTIQDSLNKETS</sequence>
<dbReference type="AlphaFoldDB" id="A0AA88H9E0"/>
<accession>A0AA88H9E0</accession>
<evidence type="ECO:0000313" key="1">
    <source>
        <dbReference type="EMBL" id="KAK2701326.1"/>
    </source>
</evidence>
<keyword evidence="2" id="KW-1185">Reference proteome</keyword>
<dbReference type="Gene3D" id="2.60.120.200">
    <property type="match status" value="1"/>
</dbReference>
<name>A0AA88H9E0_ARTSF</name>
<organism evidence="1 2">
    <name type="scientific">Artemia franciscana</name>
    <name type="common">Brine shrimp</name>
    <name type="synonym">Artemia sanfranciscana</name>
    <dbReference type="NCBI Taxonomy" id="6661"/>
    <lineage>
        <taxon>Eukaryota</taxon>
        <taxon>Metazoa</taxon>
        <taxon>Ecdysozoa</taxon>
        <taxon>Arthropoda</taxon>
        <taxon>Crustacea</taxon>
        <taxon>Branchiopoda</taxon>
        <taxon>Anostraca</taxon>
        <taxon>Artemiidae</taxon>
        <taxon>Artemia</taxon>
    </lineage>
</organism>
<reference evidence="1" key="1">
    <citation type="submission" date="2023-07" db="EMBL/GenBank/DDBJ databases">
        <title>Chromosome-level genome assembly of Artemia franciscana.</title>
        <authorList>
            <person name="Jo E."/>
        </authorList>
    </citation>
    <scope>NUCLEOTIDE SEQUENCE</scope>
    <source>
        <tissue evidence="1">Whole body</tissue>
    </source>
</reference>
<protein>
    <submittedName>
        <fullName evidence="1">Uncharacterized protein</fullName>
    </submittedName>
</protein>